<accession>A0A1H0X584</accession>
<dbReference type="SUPFAM" id="SSF53756">
    <property type="entry name" value="UDP-Glycosyltransferase/glycogen phosphorylase"/>
    <property type="match status" value="1"/>
</dbReference>
<dbReference type="Pfam" id="PF13579">
    <property type="entry name" value="Glyco_trans_4_4"/>
    <property type="match status" value="1"/>
</dbReference>
<dbReference type="RefSeq" id="WP_245734283.1">
    <property type="nucleotide sequence ID" value="NZ_FNIX01000035.1"/>
</dbReference>
<protein>
    <submittedName>
        <fullName evidence="5">Glycosyltransferase involved in cell wall bisynthesis</fullName>
    </submittedName>
</protein>
<dbReference type="EMBL" id="FNIX01000035">
    <property type="protein sequence ID" value="SDP97989.1"/>
    <property type="molecule type" value="Genomic_DNA"/>
</dbReference>
<evidence type="ECO:0000256" key="1">
    <source>
        <dbReference type="ARBA" id="ARBA00022676"/>
    </source>
</evidence>
<evidence type="ECO:0000256" key="2">
    <source>
        <dbReference type="ARBA" id="ARBA00022679"/>
    </source>
</evidence>
<dbReference type="InterPro" id="IPR028098">
    <property type="entry name" value="Glyco_trans_4-like_N"/>
</dbReference>
<evidence type="ECO:0000259" key="4">
    <source>
        <dbReference type="Pfam" id="PF13579"/>
    </source>
</evidence>
<keyword evidence="6" id="KW-1185">Reference proteome</keyword>
<dbReference type="PANTHER" id="PTHR45947:SF3">
    <property type="entry name" value="SULFOQUINOVOSYL TRANSFERASE SQD2"/>
    <property type="match status" value="1"/>
</dbReference>
<evidence type="ECO:0000259" key="3">
    <source>
        <dbReference type="Pfam" id="PF00534"/>
    </source>
</evidence>
<keyword evidence="2 5" id="KW-0808">Transferase</keyword>
<sequence length="371" mass="38966">MTEDAIGRMRIAMLSAQASPLSESAGQAAHVAELCAGLSASMHDVVVYTRREDAASRETVSSPEGYQVVHVPVGPERVLGDDELAAHLGDFAEFVAGRWRRRPPDVVHAHHWTSGLVSVVGAHRLRIPVVHSYHGLGGAEAGLRTTAEGLIARRAARIVATSSAEAVELWQSGVRRAHVSVVPSGVDPGFFTPEGPVEFHDGRMRVLLTGELDHGSAAAIGAVLSTVDNVELVDTSAVRRGDRPAVLRSADVAVCAPLAEGYGMAALEAMACGVPVVATAVGALSDVVLPGVTGVLVGPRDVLRLARSVKALLSDETRREQFGTAARDRVLGRYSRRRLAGEAIAVYERATCAATGGEAARWTAGNAARPR</sequence>
<feature type="domain" description="Glycosyl transferase family 1" evidence="3">
    <location>
        <begin position="239"/>
        <end position="328"/>
    </location>
</feature>
<reference evidence="6" key="1">
    <citation type="submission" date="2016-10" db="EMBL/GenBank/DDBJ databases">
        <authorList>
            <person name="Varghese N."/>
            <person name="Submissions S."/>
        </authorList>
    </citation>
    <scope>NUCLEOTIDE SEQUENCE [LARGE SCALE GENOMIC DNA]</scope>
    <source>
        <strain evidence="6">CGMCC 4.6609</strain>
    </source>
</reference>
<dbReference type="GO" id="GO:1901137">
    <property type="term" value="P:carbohydrate derivative biosynthetic process"/>
    <property type="evidence" value="ECO:0007669"/>
    <property type="project" value="UniProtKB-ARBA"/>
</dbReference>
<dbReference type="InterPro" id="IPR001296">
    <property type="entry name" value="Glyco_trans_1"/>
</dbReference>
<evidence type="ECO:0000313" key="5">
    <source>
        <dbReference type="EMBL" id="SDP97989.1"/>
    </source>
</evidence>
<dbReference type="Pfam" id="PF00534">
    <property type="entry name" value="Glycos_transf_1"/>
    <property type="match status" value="1"/>
</dbReference>
<dbReference type="AlphaFoldDB" id="A0A1H0X584"/>
<gene>
    <name evidence="5" type="ORF">SAMN05421507_13513</name>
</gene>
<evidence type="ECO:0000313" key="6">
    <source>
        <dbReference type="Proteomes" id="UP000199691"/>
    </source>
</evidence>
<dbReference type="Proteomes" id="UP000199691">
    <property type="component" value="Unassembled WGS sequence"/>
</dbReference>
<feature type="domain" description="Glycosyltransferase subfamily 4-like N-terminal" evidence="4">
    <location>
        <begin position="26"/>
        <end position="185"/>
    </location>
</feature>
<proteinExistence type="predicted"/>
<name>A0A1H0X584_9PSEU</name>
<dbReference type="PANTHER" id="PTHR45947">
    <property type="entry name" value="SULFOQUINOVOSYL TRANSFERASE SQD2"/>
    <property type="match status" value="1"/>
</dbReference>
<organism evidence="5 6">
    <name type="scientific">Lentzea jiangxiensis</name>
    <dbReference type="NCBI Taxonomy" id="641025"/>
    <lineage>
        <taxon>Bacteria</taxon>
        <taxon>Bacillati</taxon>
        <taxon>Actinomycetota</taxon>
        <taxon>Actinomycetes</taxon>
        <taxon>Pseudonocardiales</taxon>
        <taxon>Pseudonocardiaceae</taxon>
        <taxon>Lentzea</taxon>
    </lineage>
</organism>
<dbReference type="GO" id="GO:0016757">
    <property type="term" value="F:glycosyltransferase activity"/>
    <property type="evidence" value="ECO:0007669"/>
    <property type="project" value="UniProtKB-KW"/>
</dbReference>
<dbReference type="InterPro" id="IPR050194">
    <property type="entry name" value="Glycosyltransferase_grp1"/>
</dbReference>
<dbReference type="STRING" id="641025.SAMN05421507_13513"/>
<keyword evidence="1" id="KW-0328">Glycosyltransferase</keyword>
<dbReference type="Gene3D" id="3.40.50.2000">
    <property type="entry name" value="Glycogen Phosphorylase B"/>
    <property type="match status" value="3"/>
</dbReference>